<keyword evidence="1" id="KW-0547">Nucleotide-binding</keyword>
<comment type="similarity">
    <text evidence="1">Belongs to the helicase family.</text>
</comment>
<evidence type="ECO:0000259" key="2">
    <source>
        <dbReference type="Pfam" id="PF05970"/>
    </source>
</evidence>
<keyword evidence="4" id="KW-1185">Reference proteome</keyword>
<keyword evidence="1" id="KW-0067">ATP-binding</keyword>
<reference evidence="3" key="1">
    <citation type="submission" date="2021-07" db="EMBL/GenBank/DDBJ databases">
        <authorList>
            <person name="Catto M.A."/>
            <person name="Jacobson A."/>
            <person name="Kennedy G."/>
            <person name="Labadie P."/>
            <person name="Hunt B.G."/>
            <person name="Srinivasan R."/>
        </authorList>
    </citation>
    <scope>NUCLEOTIDE SEQUENCE</scope>
    <source>
        <strain evidence="3">PL_HMW_Pooled</strain>
        <tissue evidence="3">Head</tissue>
    </source>
</reference>
<dbReference type="AlphaFoldDB" id="A0AAE1GVG8"/>
<feature type="non-terminal residue" evidence="3">
    <location>
        <position position="315"/>
    </location>
</feature>
<dbReference type="SUPFAM" id="SSF52540">
    <property type="entry name" value="P-loop containing nucleoside triphosphate hydrolases"/>
    <property type="match status" value="1"/>
</dbReference>
<dbReference type="GO" id="GO:0043139">
    <property type="term" value="F:5'-3' DNA helicase activity"/>
    <property type="evidence" value="ECO:0007669"/>
    <property type="project" value="UniProtKB-EC"/>
</dbReference>
<dbReference type="GO" id="GO:0006281">
    <property type="term" value="P:DNA repair"/>
    <property type="evidence" value="ECO:0007669"/>
    <property type="project" value="UniProtKB-KW"/>
</dbReference>
<reference evidence="3" key="2">
    <citation type="journal article" date="2023" name="BMC Genomics">
        <title>Pest status, molecular evolution, and epigenetic factors derived from the genome assembly of Frankliniella fusca, a thysanopteran phytovirus vector.</title>
        <authorList>
            <person name="Catto M.A."/>
            <person name="Labadie P.E."/>
            <person name="Jacobson A.L."/>
            <person name="Kennedy G.G."/>
            <person name="Srinivasan R."/>
            <person name="Hunt B.G."/>
        </authorList>
    </citation>
    <scope>NUCLEOTIDE SEQUENCE</scope>
    <source>
        <strain evidence="3">PL_HMW_Pooled</strain>
    </source>
</reference>
<dbReference type="GO" id="GO:0006310">
    <property type="term" value="P:DNA recombination"/>
    <property type="evidence" value="ECO:0007669"/>
    <property type="project" value="UniProtKB-KW"/>
</dbReference>
<protein>
    <recommendedName>
        <fullName evidence="1">ATP-dependent DNA helicase</fullName>
        <ecNumber evidence="1">5.6.2.3</ecNumber>
    </recommendedName>
</protein>
<keyword evidence="1" id="KW-0378">Hydrolase</keyword>
<dbReference type="EC" id="5.6.2.3" evidence="1"/>
<dbReference type="GO" id="GO:0000723">
    <property type="term" value="P:telomere maintenance"/>
    <property type="evidence" value="ECO:0007669"/>
    <property type="project" value="InterPro"/>
</dbReference>
<name>A0AAE1GVG8_9NEOP</name>
<dbReference type="Proteomes" id="UP001219518">
    <property type="component" value="Unassembled WGS sequence"/>
</dbReference>
<dbReference type="InterPro" id="IPR027417">
    <property type="entry name" value="P-loop_NTPase"/>
</dbReference>
<accession>A0AAE1GVG8</accession>
<evidence type="ECO:0000313" key="4">
    <source>
        <dbReference type="Proteomes" id="UP001219518"/>
    </source>
</evidence>
<keyword evidence="1 3" id="KW-0347">Helicase</keyword>
<dbReference type="PANTHER" id="PTHR10492">
    <property type="match status" value="1"/>
</dbReference>
<dbReference type="EMBL" id="JAHWGI010000111">
    <property type="protein sequence ID" value="KAK3909722.1"/>
    <property type="molecule type" value="Genomic_DNA"/>
</dbReference>
<keyword evidence="1" id="KW-0234">DNA repair</keyword>
<keyword evidence="1" id="KW-0233">DNA recombination</keyword>
<evidence type="ECO:0000313" key="3">
    <source>
        <dbReference type="EMBL" id="KAK3909722.1"/>
    </source>
</evidence>
<keyword evidence="1" id="KW-0227">DNA damage</keyword>
<comment type="cofactor">
    <cofactor evidence="1">
        <name>Mg(2+)</name>
        <dbReference type="ChEBI" id="CHEBI:18420"/>
    </cofactor>
</comment>
<organism evidence="3 4">
    <name type="scientific">Frankliniella fusca</name>
    <dbReference type="NCBI Taxonomy" id="407009"/>
    <lineage>
        <taxon>Eukaryota</taxon>
        <taxon>Metazoa</taxon>
        <taxon>Ecdysozoa</taxon>
        <taxon>Arthropoda</taxon>
        <taxon>Hexapoda</taxon>
        <taxon>Insecta</taxon>
        <taxon>Pterygota</taxon>
        <taxon>Neoptera</taxon>
        <taxon>Paraneoptera</taxon>
        <taxon>Thysanoptera</taxon>
        <taxon>Terebrantia</taxon>
        <taxon>Thripoidea</taxon>
        <taxon>Thripidae</taxon>
        <taxon>Frankliniella</taxon>
    </lineage>
</organism>
<feature type="domain" description="DNA helicase Pif1-like DEAD-box helicase" evidence="2">
    <location>
        <begin position="4"/>
        <end position="74"/>
    </location>
</feature>
<evidence type="ECO:0000256" key="1">
    <source>
        <dbReference type="RuleBase" id="RU363044"/>
    </source>
</evidence>
<gene>
    <name evidence="3" type="ORF">KUF71_019731</name>
</gene>
<dbReference type="GO" id="GO:0005524">
    <property type="term" value="F:ATP binding"/>
    <property type="evidence" value="ECO:0007669"/>
    <property type="project" value="UniProtKB-KW"/>
</dbReference>
<sequence>MSLVCQVDANSERAALLRRTDAFIWDEASMANGRDVAAVSRLLQDLMGSAEPFGSKLFIFAGDYRQIAPVLPGAGLGDGRAAEIELENDPVKVISLPNIPVCTSMADLINFVYPADILSQPDQCAKRAILCGTNAGAAQINSGIVEGFPGEATTLHSVDRVKEMEAEFGADPGFLAQFYAPGVPDSELTLKVGCGLVNGARLIVTAISPLLIHCRKPGTQEVILLSRVPFTFRVGRGGMEVVRRQFPIRVAYAITVNKSQGQTLDKAGIDLRADVFQHGQLYVALGRVRTRDDLMVLVREHRVDADSQMAYAHNL</sequence>
<dbReference type="Pfam" id="PF05970">
    <property type="entry name" value="PIF1"/>
    <property type="match status" value="1"/>
</dbReference>
<proteinExistence type="inferred from homology"/>
<comment type="catalytic activity">
    <reaction evidence="1">
        <text>ATP + H2O = ADP + phosphate + H(+)</text>
        <dbReference type="Rhea" id="RHEA:13065"/>
        <dbReference type="ChEBI" id="CHEBI:15377"/>
        <dbReference type="ChEBI" id="CHEBI:15378"/>
        <dbReference type="ChEBI" id="CHEBI:30616"/>
        <dbReference type="ChEBI" id="CHEBI:43474"/>
        <dbReference type="ChEBI" id="CHEBI:456216"/>
        <dbReference type="EC" id="5.6.2.3"/>
    </reaction>
</comment>
<dbReference type="CDD" id="cd18809">
    <property type="entry name" value="SF1_C_RecD"/>
    <property type="match status" value="1"/>
</dbReference>
<dbReference type="Gene3D" id="3.40.50.300">
    <property type="entry name" value="P-loop containing nucleotide triphosphate hydrolases"/>
    <property type="match status" value="1"/>
</dbReference>
<comment type="caution">
    <text evidence="3">The sequence shown here is derived from an EMBL/GenBank/DDBJ whole genome shotgun (WGS) entry which is preliminary data.</text>
</comment>
<dbReference type="InterPro" id="IPR010285">
    <property type="entry name" value="DNA_helicase_pif1-like_DEAD"/>
</dbReference>
<dbReference type="GO" id="GO:0016787">
    <property type="term" value="F:hydrolase activity"/>
    <property type="evidence" value="ECO:0007669"/>
    <property type="project" value="UniProtKB-KW"/>
</dbReference>